<dbReference type="Proteomes" id="UP000010422">
    <property type="component" value="Unassembled WGS sequence"/>
</dbReference>
<dbReference type="EMBL" id="CAKM01000256">
    <property type="protein sequence ID" value="CCJ30529.1"/>
    <property type="molecule type" value="Genomic_DNA"/>
</dbReference>
<comment type="caution">
    <text evidence="1">The sequence shown here is derived from an EMBL/GenBank/DDBJ whole genome shotgun (WGS) entry which is preliminary data.</text>
</comment>
<reference evidence="1 2" key="1">
    <citation type="journal article" date="2012" name="MBio">
        <title>De novo assembly of the Pneumocystis jirovecii genome from a single bronchoalveolar lavage fluid specimen from a patient.</title>
        <authorList>
            <person name="Cisse O.H."/>
            <person name="Pagni M."/>
            <person name="Hauser P.M."/>
        </authorList>
    </citation>
    <scope>NUCLEOTIDE SEQUENCE [LARGE SCALE GENOMIC DNA]</scope>
    <source>
        <strain evidence="1 2">SE8</strain>
    </source>
</reference>
<accession>L0PEN5</accession>
<protein>
    <submittedName>
        <fullName evidence="1">Uncharacterized protein</fullName>
    </submittedName>
</protein>
<evidence type="ECO:0000313" key="1">
    <source>
        <dbReference type="EMBL" id="CCJ30529.1"/>
    </source>
</evidence>
<dbReference type="InParanoid" id="L0PEN5"/>
<gene>
    <name evidence="1" type="ORF">PNEJI1_000789</name>
</gene>
<dbReference type="VEuPathDB" id="FungiDB:PNEJI1_000789"/>
<evidence type="ECO:0000313" key="2">
    <source>
        <dbReference type="Proteomes" id="UP000010422"/>
    </source>
</evidence>
<organism evidence="2">
    <name type="scientific">Pneumocystis jirovecii</name>
    <name type="common">Human pneumocystis pneumonia agent</name>
    <dbReference type="NCBI Taxonomy" id="42068"/>
    <lineage>
        <taxon>Eukaryota</taxon>
        <taxon>Fungi</taxon>
        <taxon>Dikarya</taxon>
        <taxon>Ascomycota</taxon>
        <taxon>Taphrinomycotina</taxon>
        <taxon>Pneumocystomycetes</taxon>
        <taxon>Pneumocystaceae</taxon>
        <taxon>Pneumocystis</taxon>
    </lineage>
</organism>
<dbReference type="AlphaFoldDB" id="L0PEN5"/>
<proteinExistence type="predicted"/>
<name>L0PEN5_PNEJI</name>
<sequence length="101" mass="11576">MGLIQSCRVDLKVLLQPRCLGETKYDRVTQQSLNSYLTVSRQSVDIKQKDRLGNVLAGSGTSPYPEVYRHVHGTLAMIKNISTMPKSYRVFQLEYFKLYFG</sequence>